<dbReference type="OrthoDB" id="2157530at2759"/>
<dbReference type="InParanoid" id="A0A0C3C8S4"/>
<dbReference type="PANTHER" id="PTHR24148:SF73">
    <property type="entry name" value="HET DOMAIN PROTEIN (AFU_ORTHOLOGUE AFUA_8G01020)"/>
    <property type="match status" value="1"/>
</dbReference>
<organism evidence="2 3">
    <name type="scientific">Oidiodendron maius (strain Zn)</name>
    <dbReference type="NCBI Taxonomy" id="913774"/>
    <lineage>
        <taxon>Eukaryota</taxon>
        <taxon>Fungi</taxon>
        <taxon>Dikarya</taxon>
        <taxon>Ascomycota</taxon>
        <taxon>Pezizomycotina</taxon>
        <taxon>Leotiomycetes</taxon>
        <taxon>Leotiomycetes incertae sedis</taxon>
        <taxon>Myxotrichaceae</taxon>
        <taxon>Oidiodendron</taxon>
    </lineage>
</organism>
<evidence type="ECO:0000313" key="2">
    <source>
        <dbReference type="EMBL" id="KIM95303.1"/>
    </source>
</evidence>
<reference evidence="3" key="2">
    <citation type="submission" date="2015-01" db="EMBL/GenBank/DDBJ databases">
        <title>Evolutionary Origins and Diversification of the Mycorrhizal Mutualists.</title>
        <authorList>
            <consortium name="DOE Joint Genome Institute"/>
            <consortium name="Mycorrhizal Genomics Consortium"/>
            <person name="Kohler A."/>
            <person name="Kuo A."/>
            <person name="Nagy L.G."/>
            <person name="Floudas D."/>
            <person name="Copeland A."/>
            <person name="Barry K.W."/>
            <person name="Cichocki N."/>
            <person name="Veneault-Fourrey C."/>
            <person name="LaButti K."/>
            <person name="Lindquist E.A."/>
            <person name="Lipzen A."/>
            <person name="Lundell T."/>
            <person name="Morin E."/>
            <person name="Murat C."/>
            <person name="Riley R."/>
            <person name="Ohm R."/>
            <person name="Sun H."/>
            <person name="Tunlid A."/>
            <person name="Henrissat B."/>
            <person name="Grigoriev I.V."/>
            <person name="Hibbett D.S."/>
            <person name="Martin F."/>
        </authorList>
    </citation>
    <scope>NUCLEOTIDE SEQUENCE [LARGE SCALE GENOMIC DNA]</scope>
    <source>
        <strain evidence="3">Zn</strain>
    </source>
</reference>
<feature type="domain" description="Heterokaryon incompatibility" evidence="1">
    <location>
        <begin position="44"/>
        <end position="194"/>
    </location>
</feature>
<dbReference type="InterPro" id="IPR010730">
    <property type="entry name" value="HET"/>
</dbReference>
<gene>
    <name evidence="2" type="ORF">OIDMADRAFT_59782</name>
</gene>
<dbReference type="Pfam" id="PF06985">
    <property type="entry name" value="HET"/>
    <property type="match status" value="1"/>
</dbReference>
<dbReference type="EMBL" id="KN832887">
    <property type="protein sequence ID" value="KIM95303.1"/>
    <property type="molecule type" value="Genomic_DNA"/>
</dbReference>
<accession>A0A0C3C8S4</accession>
<protein>
    <recommendedName>
        <fullName evidence="1">Heterokaryon incompatibility domain-containing protein</fullName>
    </recommendedName>
</protein>
<evidence type="ECO:0000313" key="3">
    <source>
        <dbReference type="Proteomes" id="UP000054321"/>
    </source>
</evidence>
<evidence type="ECO:0000259" key="1">
    <source>
        <dbReference type="Pfam" id="PF06985"/>
    </source>
</evidence>
<reference evidence="2 3" key="1">
    <citation type="submission" date="2014-04" db="EMBL/GenBank/DDBJ databases">
        <authorList>
            <consortium name="DOE Joint Genome Institute"/>
            <person name="Kuo A."/>
            <person name="Martino E."/>
            <person name="Perotto S."/>
            <person name="Kohler A."/>
            <person name="Nagy L.G."/>
            <person name="Floudas D."/>
            <person name="Copeland A."/>
            <person name="Barry K.W."/>
            <person name="Cichocki N."/>
            <person name="Veneault-Fourrey C."/>
            <person name="LaButti K."/>
            <person name="Lindquist E.A."/>
            <person name="Lipzen A."/>
            <person name="Lundell T."/>
            <person name="Morin E."/>
            <person name="Murat C."/>
            <person name="Sun H."/>
            <person name="Tunlid A."/>
            <person name="Henrissat B."/>
            <person name="Grigoriev I.V."/>
            <person name="Hibbett D.S."/>
            <person name="Martin F."/>
            <person name="Nordberg H.P."/>
            <person name="Cantor M.N."/>
            <person name="Hua S.X."/>
        </authorList>
    </citation>
    <scope>NUCLEOTIDE SEQUENCE [LARGE SCALE GENOMIC DNA]</scope>
    <source>
        <strain evidence="2 3">Zn</strain>
    </source>
</reference>
<proteinExistence type="predicted"/>
<dbReference type="AlphaFoldDB" id="A0A0C3C8S4"/>
<sequence>MFDPSSQIRVLVIHGGEENSPISASFEYDTVQPGRYPVENGVVWDAISYAWDDESGWERIRIDGETKPRRVRANVWTMLNDLRHPIQKRFFWIDSVCINQQDFEEKSKQVRLMRYIYEQARSVIIWLPYAGPYNPASAIAHAHKWMQVSKSNHSIASKPLVQSFTEQRPEIPWTGPIHYILSTRWFQRIWVVQEATLPKHLLVQIGRQALAWDDFVSIALRFLSNLKAGDAINATLDVCYSVCKDKVFDTAVQKGLSMINVIANLRQWLHMPYDIPIPASELVYLCRDRQATQDVDKVYALHGLFEGKGYSQPATAFGIDYKLTPEEVYMRFTIWCIERECNLDVLAQQRHDLDTPLTISFTTSKRDFFQRIFRSIKRRWASHLMDSDAFSTAVTNSVLPTWAPDLRVSNDFITPHTNPILSNLSQLRRNCSDPPIYRRIGNILILRGFVVDYVDQPDLGAAWFRHIGTRPDPEQVSSLLPKQFLDLVLNKDWLTPHLWRDGHSLSTPREDYFIWRGPLVTRGGRIAIAFPIFVGLAKVCCLIGGRSLFLLQEQPEYAPQSGRRLHKIHCGDCLIDGFEDGKGVAMARSLGLEEEDIYII</sequence>
<dbReference type="InterPro" id="IPR052895">
    <property type="entry name" value="HetReg/Transcr_Mod"/>
</dbReference>
<name>A0A0C3C8S4_OIDMZ</name>
<dbReference type="HOGENOM" id="CLU_454989_0_0_1"/>
<keyword evidence="3" id="KW-1185">Reference proteome</keyword>
<dbReference type="Proteomes" id="UP000054321">
    <property type="component" value="Unassembled WGS sequence"/>
</dbReference>
<dbReference type="PANTHER" id="PTHR24148">
    <property type="entry name" value="ANKYRIN REPEAT DOMAIN-CONTAINING PROTEIN 39 HOMOLOG-RELATED"/>
    <property type="match status" value="1"/>
</dbReference>